<dbReference type="RefSeq" id="WP_068370297.1">
    <property type="nucleotide sequence ID" value="NZ_CP169556.1"/>
</dbReference>
<keyword evidence="5" id="KW-1003">Cell membrane</keyword>
<evidence type="ECO:0000256" key="4">
    <source>
        <dbReference type="ARBA" id="ARBA00022448"/>
    </source>
</evidence>
<evidence type="ECO:0000256" key="8">
    <source>
        <dbReference type="ARBA" id="ARBA00022927"/>
    </source>
</evidence>
<keyword evidence="9" id="KW-0472">Membrane</keyword>
<accession>A0A171KSU7</accession>
<sequence length="248" mass="26345">MRRKLILKIIGFILIALAAALAVMPARWAMVLLPASLPLAIVDASGSIWNGSATIAVGPEGRRRTLPDPLSWKLAWRQGPVADLRHPWLGGPVTLAPGWRGLAINAQSLRLPASTLTAFHAALDTIAPGGELQLNWPASTLGAATPPGTRLLDIQWRNASSDLTPVKPFGSYDLAVSQDTDKRVKLTLATRQGPLRLQGEGTINSKGLAFDGTAEVEASANADVHGALNELLAALGPRTGNQTRLRFR</sequence>
<evidence type="ECO:0000313" key="12">
    <source>
        <dbReference type="Proteomes" id="UP000078084"/>
    </source>
</evidence>
<organism evidence="11 12">
    <name type="scientific">Kerstersia gyiorum</name>
    <dbReference type="NCBI Taxonomy" id="206506"/>
    <lineage>
        <taxon>Bacteria</taxon>
        <taxon>Pseudomonadati</taxon>
        <taxon>Pseudomonadota</taxon>
        <taxon>Betaproteobacteria</taxon>
        <taxon>Burkholderiales</taxon>
        <taxon>Alcaligenaceae</taxon>
        <taxon>Kerstersia</taxon>
    </lineage>
</organism>
<evidence type="ECO:0000256" key="6">
    <source>
        <dbReference type="ARBA" id="ARBA00022519"/>
    </source>
</evidence>
<evidence type="ECO:0000256" key="1">
    <source>
        <dbReference type="ARBA" id="ARBA00004533"/>
    </source>
</evidence>
<proteinExistence type="inferred from homology"/>
<keyword evidence="8" id="KW-0653">Protein transport</keyword>
<dbReference type="STRING" id="206506.AAV32_08340"/>
<name>A0A171KSU7_9BURK</name>
<dbReference type="GeneID" id="99727176"/>
<evidence type="ECO:0000256" key="3">
    <source>
        <dbReference type="ARBA" id="ARBA00021563"/>
    </source>
</evidence>
<reference evidence="11 12" key="1">
    <citation type="submission" date="2015-04" db="EMBL/GenBank/DDBJ databases">
        <title>Genome sequence of Kerstersia gyiorum CG1.</title>
        <authorList>
            <person name="Greninger A.L."/>
            <person name="Kozyreva V."/>
            <person name="Chaturvedi V."/>
        </authorList>
    </citation>
    <scope>NUCLEOTIDE SEQUENCE [LARGE SCALE GENOMIC DNA]</scope>
    <source>
        <strain evidence="11 12">CG1</strain>
    </source>
</reference>
<dbReference type="Pfam" id="PF01203">
    <property type="entry name" value="T2SSN"/>
    <property type="match status" value="1"/>
</dbReference>
<keyword evidence="6" id="KW-0997">Cell inner membrane</keyword>
<dbReference type="EMBL" id="LBNE01000004">
    <property type="protein sequence ID" value="KKO71964.1"/>
    <property type="molecule type" value="Genomic_DNA"/>
</dbReference>
<comment type="subcellular location">
    <subcellularLocation>
        <location evidence="1">Cell inner membrane</location>
    </subcellularLocation>
</comment>
<keyword evidence="4" id="KW-0813">Transport</keyword>
<evidence type="ECO:0000256" key="2">
    <source>
        <dbReference type="ARBA" id="ARBA00007208"/>
    </source>
</evidence>
<dbReference type="Proteomes" id="UP000078084">
    <property type="component" value="Unassembled WGS sequence"/>
</dbReference>
<evidence type="ECO:0000256" key="10">
    <source>
        <dbReference type="ARBA" id="ARBA00030772"/>
    </source>
</evidence>
<keyword evidence="12" id="KW-1185">Reference proteome</keyword>
<comment type="similarity">
    <text evidence="2">Belongs to the GSP N family.</text>
</comment>
<evidence type="ECO:0000313" key="11">
    <source>
        <dbReference type="EMBL" id="KKO71964.1"/>
    </source>
</evidence>
<protein>
    <recommendedName>
        <fullName evidence="3">Type II secretion system protein N</fullName>
    </recommendedName>
    <alternativeName>
        <fullName evidence="10">General secretion pathway protein N</fullName>
    </alternativeName>
</protein>
<dbReference type="InterPro" id="IPR022792">
    <property type="entry name" value="T2SS_protein-GspN"/>
</dbReference>
<dbReference type="GO" id="GO:0005886">
    <property type="term" value="C:plasma membrane"/>
    <property type="evidence" value="ECO:0007669"/>
    <property type="project" value="UniProtKB-SubCell"/>
</dbReference>
<evidence type="ECO:0000256" key="7">
    <source>
        <dbReference type="ARBA" id="ARBA00022692"/>
    </source>
</evidence>
<gene>
    <name evidence="11" type="ORF">AAV32_08340</name>
</gene>
<dbReference type="GO" id="GO:0015627">
    <property type="term" value="C:type II protein secretion system complex"/>
    <property type="evidence" value="ECO:0007669"/>
    <property type="project" value="InterPro"/>
</dbReference>
<dbReference type="AlphaFoldDB" id="A0A171KSU7"/>
<dbReference type="GO" id="GO:0015628">
    <property type="term" value="P:protein secretion by the type II secretion system"/>
    <property type="evidence" value="ECO:0007669"/>
    <property type="project" value="InterPro"/>
</dbReference>
<keyword evidence="7" id="KW-0812">Transmembrane</keyword>
<comment type="caution">
    <text evidence="11">The sequence shown here is derived from an EMBL/GenBank/DDBJ whole genome shotgun (WGS) entry which is preliminary data.</text>
</comment>
<evidence type="ECO:0000256" key="5">
    <source>
        <dbReference type="ARBA" id="ARBA00022475"/>
    </source>
</evidence>
<evidence type="ECO:0000256" key="9">
    <source>
        <dbReference type="ARBA" id="ARBA00023136"/>
    </source>
</evidence>